<evidence type="ECO:0000313" key="1">
    <source>
        <dbReference type="EMBL" id="MDC0723215.1"/>
    </source>
</evidence>
<dbReference type="EMBL" id="JAQNDL010000004">
    <property type="protein sequence ID" value="MDC0723215.1"/>
    <property type="molecule type" value="Genomic_DNA"/>
</dbReference>
<gene>
    <name evidence="1" type="ORF">POL25_40390</name>
</gene>
<name>A0ABT5ECT0_9BACT</name>
<dbReference type="Proteomes" id="UP001221686">
    <property type="component" value="Unassembled WGS sequence"/>
</dbReference>
<evidence type="ECO:0000313" key="2">
    <source>
        <dbReference type="Proteomes" id="UP001221686"/>
    </source>
</evidence>
<reference evidence="1 2" key="1">
    <citation type="submission" date="2022-11" db="EMBL/GenBank/DDBJ databases">
        <title>Minimal conservation of predation-associated metabolite biosynthetic gene clusters underscores biosynthetic potential of Myxococcota including descriptions for ten novel species: Archangium lansinium sp. nov., Myxococcus landrumus sp. nov., Nannocystis bai.</title>
        <authorList>
            <person name="Ahearne A."/>
            <person name="Stevens C."/>
            <person name="Dowd S."/>
        </authorList>
    </citation>
    <scope>NUCLEOTIDE SEQUENCE [LARGE SCALE GENOMIC DNA]</scope>
    <source>
        <strain evidence="1 2">BB15-2</strain>
    </source>
</reference>
<dbReference type="RefSeq" id="WP_272091752.1">
    <property type="nucleotide sequence ID" value="NZ_JAQNDL010000004.1"/>
</dbReference>
<protein>
    <submittedName>
        <fullName evidence="1">Uncharacterized protein</fullName>
    </submittedName>
</protein>
<organism evidence="1 2">
    <name type="scientific">Nannocystis bainbridge</name>
    <dbReference type="NCBI Taxonomy" id="2995303"/>
    <lineage>
        <taxon>Bacteria</taxon>
        <taxon>Pseudomonadati</taxon>
        <taxon>Myxococcota</taxon>
        <taxon>Polyangia</taxon>
        <taxon>Nannocystales</taxon>
        <taxon>Nannocystaceae</taxon>
        <taxon>Nannocystis</taxon>
    </lineage>
</organism>
<comment type="caution">
    <text evidence="1">The sequence shown here is derived from an EMBL/GenBank/DDBJ whole genome shotgun (WGS) entry which is preliminary data.</text>
</comment>
<accession>A0ABT5ECT0</accession>
<proteinExistence type="predicted"/>
<keyword evidence="2" id="KW-1185">Reference proteome</keyword>
<sequence length="250" mass="27776">MPVGDPDDLRIRTLTASLVQRLRGFIDGSETHAGLQAWAQAAWGSTFEGPAVANRLATNALHDLCNADSRVPPRDLASPHIFRPLDAAESLRQLQRGTITGPFREVAGLKDPLRKFAARLDLETERHVLDGLGWFEFLQFASPGTGRVFILQRPLDHPDFDNFPTLVRASATDDAFETLRDLFETLGIDLTDVAALADEFAALDLPTRTLWRQDDNGNRAVVATFTGARKADAALQHYTALMHKQMYWLE</sequence>